<dbReference type="EMBL" id="KV425902">
    <property type="protein sequence ID" value="KZW00200.1"/>
    <property type="molecule type" value="Genomic_DNA"/>
</dbReference>
<name>A0A166BDV0_EXIGL</name>
<organism evidence="1 2">
    <name type="scientific">Exidia glandulosa HHB12029</name>
    <dbReference type="NCBI Taxonomy" id="1314781"/>
    <lineage>
        <taxon>Eukaryota</taxon>
        <taxon>Fungi</taxon>
        <taxon>Dikarya</taxon>
        <taxon>Basidiomycota</taxon>
        <taxon>Agaricomycotina</taxon>
        <taxon>Agaricomycetes</taxon>
        <taxon>Auriculariales</taxon>
        <taxon>Exidiaceae</taxon>
        <taxon>Exidia</taxon>
    </lineage>
</organism>
<reference evidence="1 2" key="1">
    <citation type="journal article" date="2016" name="Mol. Biol. Evol.">
        <title>Comparative Genomics of Early-Diverging Mushroom-Forming Fungi Provides Insights into the Origins of Lignocellulose Decay Capabilities.</title>
        <authorList>
            <person name="Nagy L.G."/>
            <person name="Riley R."/>
            <person name="Tritt A."/>
            <person name="Adam C."/>
            <person name="Daum C."/>
            <person name="Floudas D."/>
            <person name="Sun H."/>
            <person name="Yadav J.S."/>
            <person name="Pangilinan J."/>
            <person name="Larsson K.H."/>
            <person name="Matsuura K."/>
            <person name="Barry K."/>
            <person name="Labutti K."/>
            <person name="Kuo R."/>
            <person name="Ohm R.A."/>
            <person name="Bhattacharya S.S."/>
            <person name="Shirouzu T."/>
            <person name="Yoshinaga Y."/>
            <person name="Martin F.M."/>
            <person name="Grigoriev I.V."/>
            <person name="Hibbett D.S."/>
        </authorList>
    </citation>
    <scope>NUCLEOTIDE SEQUENCE [LARGE SCALE GENOMIC DNA]</scope>
    <source>
        <strain evidence="1 2">HHB12029</strain>
    </source>
</reference>
<dbReference type="AlphaFoldDB" id="A0A166BDV0"/>
<evidence type="ECO:0000313" key="1">
    <source>
        <dbReference type="EMBL" id="KZW00200.1"/>
    </source>
</evidence>
<sequence length="335" mass="37292">MPRLLLTGQCVRSRSETRQFGKLITRVSLSLPSQNPYLCKMESSILEDQFWAKALLLQQEGDLSELDRQSSQLLRQYQADHRTTPAWHVDAEEISGVLYNVLQSLVDTTRRGASDQERNAHKHVVSCICACACDSGDATMDCMASLATTWITCVYWMRETVWDYAPVRGTQPFTSPVADLVLKRDKHRCSITGRGIAAEDRAQVSGLSVDEFDEVLSALNQPSNAITAAAYTADVTFQEFEWGLLETDVKNYYRIQNFSNNKITFHPPLKHVDFGSRGVTPPPDVRLLRFHAMACQVIQGCGLDYIFCAATETLDPGTPALPPVDGFSTDNCLTA</sequence>
<dbReference type="Proteomes" id="UP000077266">
    <property type="component" value="Unassembled WGS sequence"/>
</dbReference>
<accession>A0A166BDV0</accession>
<dbReference type="InParanoid" id="A0A166BDV0"/>
<gene>
    <name evidence="1" type="ORF">EXIGLDRAFT_797686</name>
</gene>
<protein>
    <submittedName>
        <fullName evidence="1">Uncharacterized protein</fullName>
    </submittedName>
</protein>
<proteinExistence type="predicted"/>
<evidence type="ECO:0000313" key="2">
    <source>
        <dbReference type="Proteomes" id="UP000077266"/>
    </source>
</evidence>
<keyword evidence="2" id="KW-1185">Reference proteome</keyword>